<dbReference type="STRING" id="1357400.HMPREF2086_00095"/>
<dbReference type="EMBL" id="AZJI01000001">
    <property type="protein sequence ID" value="ETD24761.1"/>
    <property type="molecule type" value="Genomic_DNA"/>
</dbReference>
<dbReference type="SUPFAM" id="SSF53850">
    <property type="entry name" value="Periplasmic binding protein-like II"/>
    <property type="match status" value="2"/>
</dbReference>
<feature type="compositionally biased region" description="Low complexity" evidence="1">
    <location>
        <begin position="538"/>
        <end position="553"/>
    </location>
</feature>
<gene>
    <name evidence="4" type="ORF">HMPREF2086_00095</name>
</gene>
<evidence type="ECO:0000313" key="5">
    <source>
        <dbReference type="Proteomes" id="UP000018731"/>
    </source>
</evidence>
<dbReference type="PANTHER" id="PTHR30290">
    <property type="entry name" value="PERIPLASMIC BINDING COMPONENT OF ABC TRANSPORTER"/>
    <property type="match status" value="1"/>
</dbReference>
<dbReference type="GO" id="GO:1904680">
    <property type="term" value="F:peptide transmembrane transporter activity"/>
    <property type="evidence" value="ECO:0007669"/>
    <property type="project" value="TreeGrafter"/>
</dbReference>
<dbReference type="Gene3D" id="3.10.105.10">
    <property type="entry name" value="Dipeptide-binding Protein, Domain 3"/>
    <property type="match status" value="1"/>
</dbReference>
<dbReference type="eggNOG" id="COG0747">
    <property type="taxonomic scope" value="Bacteria"/>
</dbReference>
<feature type="compositionally biased region" description="Polar residues" evidence="1">
    <location>
        <begin position="599"/>
        <end position="615"/>
    </location>
</feature>
<keyword evidence="2" id="KW-1133">Transmembrane helix</keyword>
<feature type="region of interest" description="Disordered" evidence="1">
    <location>
        <begin position="504"/>
        <end position="615"/>
    </location>
</feature>
<dbReference type="InterPro" id="IPR039424">
    <property type="entry name" value="SBP_5"/>
</dbReference>
<name>V8CDF4_9HELI</name>
<feature type="compositionally biased region" description="Polar residues" evidence="1">
    <location>
        <begin position="517"/>
        <end position="537"/>
    </location>
</feature>
<feature type="domain" description="Solute-binding protein family 5" evidence="3">
    <location>
        <begin position="125"/>
        <end position="310"/>
    </location>
</feature>
<dbReference type="HOGENOM" id="CLU_342498_0_0_7"/>
<keyword evidence="2" id="KW-0812">Transmembrane</keyword>
<dbReference type="GO" id="GO:0015833">
    <property type="term" value="P:peptide transport"/>
    <property type="evidence" value="ECO:0007669"/>
    <property type="project" value="TreeGrafter"/>
</dbReference>
<dbReference type="PANTHER" id="PTHR30290:SF37">
    <property type="entry name" value="NICKEL-BINDING PERIPLASMIC PROTEIN"/>
    <property type="match status" value="1"/>
</dbReference>
<evidence type="ECO:0000259" key="3">
    <source>
        <dbReference type="Pfam" id="PF00496"/>
    </source>
</evidence>
<dbReference type="Pfam" id="PF00496">
    <property type="entry name" value="SBP_bac_5"/>
    <property type="match status" value="2"/>
</dbReference>
<keyword evidence="5" id="KW-1185">Reference proteome</keyword>
<feature type="compositionally biased region" description="Low complexity" evidence="1">
    <location>
        <begin position="586"/>
        <end position="598"/>
    </location>
</feature>
<comment type="caution">
    <text evidence="4">The sequence shown here is derived from an EMBL/GenBank/DDBJ whole genome shotgun (WGS) entry which is preliminary data.</text>
</comment>
<dbReference type="InterPro" id="IPR000914">
    <property type="entry name" value="SBP_5_dom"/>
</dbReference>
<organism evidence="4 5">
    <name type="scientific">Helicobacter macacae MIT 99-5501</name>
    <dbReference type="NCBI Taxonomy" id="1357400"/>
    <lineage>
        <taxon>Bacteria</taxon>
        <taxon>Pseudomonadati</taxon>
        <taxon>Campylobacterota</taxon>
        <taxon>Epsilonproteobacteria</taxon>
        <taxon>Campylobacterales</taxon>
        <taxon>Helicobacteraceae</taxon>
        <taxon>Helicobacter</taxon>
    </lineage>
</organism>
<evidence type="ECO:0000256" key="1">
    <source>
        <dbReference type="SAM" id="MobiDB-lite"/>
    </source>
</evidence>
<keyword evidence="2" id="KW-0472">Membrane</keyword>
<reference evidence="4 5" key="1">
    <citation type="journal article" date="2014" name="Genome Announc.">
        <title>Draft genome sequences of six enterohepatic helicobacter species isolated from humans and one from rhesus macaques.</title>
        <authorList>
            <person name="Shen Z."/>
            <person name="Sheh A."/>
            <person name="Young S.K."/>
            <person name="Abouelliel A."/>
            <person name="Ward D.V."/>
            <person name="Earl A.M."/>
            <person name="Fox J.G."/>
        </authorList>
    </citation>
    <scope>NUCLEOTIDE SEQUENCE [LARGE SCALE GENOMIC DNA]</scope>
    <source>
        <strain evidence="4 5">MIT 99-5501</strain>
    </source>
</reference>
<sequence length="827" mass="89150">MWQKVEKMKSFLKSIITFTRASVDRFEGALGSVIGSGVKVLAMFGLALGVFSLCVFFSVSLLRENLSQNIASKSAQNLTASPKVLKIAYSQNVGALNPQGYNKNAMFAQNLLYEGLLKADKNGAIIPSLATSFALDTSGKVYIFSLRKGVRFSNGEEFNADAVVLNFASILKNRARHSWSGLARALERAEKVDDYRVKIVLKEPYAPTLNELALPRPFRFLAPSAFPPDLDLVAQNPQPIGTGSYMLVESKLGSYDKFAKNPHYWDAKRLEEQGGLYYDEVVVKVIFEPNSKLSALRAGQVDMIYGADEIPTRIFQEIRNEELKSAVAQGLSVQNGVSENAGGNGGARNDSAQNKVVESAGKINAVRGDSGKSPKFRAYLGQASFATSLMLNSTRIKQAQIRRAIALSIDKDTLINAVYGTSGGVSGGDSGEIGASGKSGNGGGGDCSVDCGANRSDESGASPTNTTTNTVSSPIASVAESIFVHTRVVPPLLADNMHIAPSSPNINGASAEDKHTISPSLATNAPNHATNTPPQALSQISSARGGASSISPSFAEGARGWVDSSPKDIATQPQTRQNPHHNPEFKPQNPKNQAPQNQISPTKANSSQPAQSKQNLITQNNASQKEQNLYQQNLTKAREILASFGYTAENPLKLELFFFGDKPSQKMLSQILQSQLKEANIALSVRGLEPSMYANALRKGEFDMAFVDSWGAPYEPLSQLYSYTKPLGHGDYIAQSGLKEKSRIDALILQAIKESASVANSVQNPQNLGKKSRAQALSDEAIELLIQSGVYIPLLIERSKAVAHSRIRGVESVSSLSYEIPIWDFYE</sequence>
<proteinExistence type="predicted"/>
<feature type="transmembrane region" description="Helical" evidence="2">
    <location>
        <begin position="40"/>
        <end position="62"/>
    </location>
</feature>
<dbReference type="PATRIC" id="fig|1357400.3.peg.137"/>
<dbReference type="GO" id="GO:0030288">
    <property type="term" value="C:outer membrane-bounded periplasmic space"/>
    <property type="evidence" value="ECO:0007669"/>
    <property type="project" value="TreeGrafter"/>
</dbReference>
<evidence type="ECO:0000256" key="2">
    <source>
        <dbReference type="SAM" id="Phobius"/>
    </source>
</evidence>
<dbReference type="AlphaFoldDB" id="V8CDF4"/>
<dbReference type="Gene3D" id="3.40.190.10">
    <property type="entry name" value="Periplasmic binding protein-like II"/>
    <property type="match status" value="1"/>
</dbReference>
<evidence type="ECO:0000313" key="4">
    <source>
        <dbReference type="EMBL" id="ETD24761.1"/>
    </source>
</evidence>
<feature type="domain" description="Solute-binding protein family 5" evidence="3">
    <location>
        <begin position="618"/>
        <end position="726"/>
    </location>
</feature>
<protein>
    <recommendedName>
        <fullName evidence="3">Solute-binding protein family 5 domain-containing protein</fullName>
    </recommendedName>
</protein>
<dbReference type="Proteomes" id="UP000018731">
    <property type="component" value="Unassembled WGS sequence"/>
</dbReference>
<accession>V8CDF4</accession>